<dbReference type="STRING" id="670482.SAMN04488542_13537"/>
<dbReference type="AlphaFoldDB" id="A0A1G7TAJ8"/>
<evidence type="ECO:0000313" key="2">
    <source>
        <dbReference type="Proteomes" id="UP000198972"/>
    </source>
</evidence>
<evidence type="ECO:0000313" key="1">
    <source>
        <dbReference type="EMBL" id="SDG32122.1"/>
    </source>
</evidence>
<dbReference type="EMBL" id="FNBG01000035">
    <property type="protein sequence ID" value="SDG32122.1"/>
    <property type="molecule type" value="Genomic_DNA"/>
</dbReference>
<reference evidence="1 2" key="1">
    <citation type="submission" date="2016-10" db="EMBL/GenBank/DDBJ databases">
        <authorList>
            <person name="de Groot N.N."/>
        </authorList>
    </citation>
    <scope>NUCLEOTIDE SEQUENCE [LARGE SCALE GENOMIC DNA]</scope>
    <source>
        <strain evidence="1 2">DSM 28129</strain>
    </source>
</reference>
<accession>A0A1G7TAJ8</accession>
<sequence>MKVSTRKTTLQIDDFLDLLNLAAQLGDQKWQKEILRKLELHISNLTN</sequence>
<dbReference type="RefSeq" id="WP_175471500.1">
    <property type="nucleotide sequence ID" value="NZ_FNBG01000035.1"/>
</dbReference>
<dbReference type="Proteomes" id="UP000198972">
    <property type="component" value="Unassembled WGS sequence"/>
</dbReference>
<name>A0A1G7TAJ8_9BACL</name>
<protein>
    <submittedName>
        <fullName evidence="1">Uncharacterized protein</fullName>
    </submittedName>
</protein>
<proteinExistence type="predicted"/>
<keyword evidence="2" id="KW-1185">Reference proteome</keyword>
<organism evidence="1 2">
    <name type="scientific">Fontibacillus panacisegetis</name>
    <dbReference type="NCBI Taxonomy" id="670482"/>
    <lineage>
        <taxon>Bacteria</taxon>
        <taxon>Bacillati</taxon>
        <taxon>Bacillota</taxon>
        <taxon>Bacilli</taxon>
        <taxon>Bacillales</taxon>
        <taxon>Paenibacillaceae</taxon>
        <taxon>Fontibacillus</taxon>
    </lineage>
</organism>
<gene>
    <name evidence="1" type="ORF">SAMN04488542_13537</name>
</gene>